<feature type="chain" id="PRO_5016364641" description="Capsule assembly protein Wzi" evidence="1">
    <location>
        <begin position="24"/>
        <end position="600"/>
    </location>
</feature>
<dbReference type="Proteomes" id="UP000248790">
    <property type="component" value="Unassembled WGS sequence"/>
</dbReference>
<evidence type="ECO:0000256" key="1">
    <source>
        <dbReference type="SAM" id="SignalP"/>
    </source>
</evidence>
<dbReference type="AlphaFoldDB" id="A0A327X8Z0"/>
<comment type="caution">
    <text evidence="2">The sequence shown here is derived from an EMBL/GenBank/DDBJ whole genome shotgun (WGS) entry which is preliminary data.</text>
</comment>
<dbReference type="InterPro" id="IPR038636">
    <property type="entry name" value="Wzi_sf"/>
</dbReference>
<organism evidence="2 3">
    <name type="scientific">Larkinella arboricola</name>
    <dbReference type="NCBI Taxonomy" id="643671"/>
    <lineage>
        <taxon>Bacteria</taxon>
        <taxon>Pseudomonadati</taxon>
        <taxon>Bacteroidota</taxon>
        <taxon>Cytophagia</taxon>
        <taxon>Cytophagales</taxon>
        <taxon>Spirosomataceae</taxon>
        <taxon>Larkinella</taxon>
    </lineage>
</organism>
<dbReference type="EMBL" id="QLMC01000001">
    <property type="protein sequence ID" value="RAK02132.1"/>
    <property type="molecule type" value="Genomic_DNA"/>
</dbReference>
<gene>
    <name evidence="2" type="ORF">LX87_00247</name>
</gene>
<evidence type="ECO:0008006" key="4">
    <source>
        <dbReference type="Google" id="ProtNLM"/>
    </source>
</evidence>
<name>A0A327X8Z0_LARAB</name>
<evidence type="ECO:0000313" key="2">
    <source>
        <dbReference type="EMBL" id="RAK02132.1"/>
    </source>
</evidence>
<reference evidence="2 3" key="1">
    <citation type="submission" date="2018-06" db="EMBL/GenBank/DDBJ databases">
        <title>Genomic Encyclopedia of Archaeal and Bacterial Type Strains, Phase II (KMG-II): from individual species to whole genera.</title>
        <authorList>
            <person name="Goeker M."/>
        </authorList>
    </citation>
    <scope>NUCLEOTIDE SEQUENCE [LARGE SCALE GENOMIC DNA]</scope>
    <source>
        <strain evidence="2 3">DSM 21851</strain>
    </source>
</reference>
<accession>A0A327X8Z0</accession>
<protein>
    <recommendedName>
        <fullName evidence="4">Capsule assembly protein Wzi</fullName>
    </recommendedName>
</protein>
<sequence>MGNMFTSRVALALVLLTSGLTWAQSQKIPLNSDYYHLIDRLEIKQGQWASGFHSSVKPYSRQGVVQLTDSILSDPFVRLSPVDRFTVRYLRDDSWEWVPKVYADTVPLLQLRTSELHAGQKHPGDSQRSWGPFYNKKSDLYSYENPDFDIHVNPVANFSYGAEFNSGDLGKSFNPYINSRGLEIRGSIRKRLSFYTFLTDNQILYPRYIWEYGSQYSGASNMGFAPSEGFVKRIPTGDAPLGGADFLSARGYISFNALKIINIQFGHDRNFFGNGYRSLLFSDNSSPYLFLKISTRLGRFLYTNLLTELQNNQRAFSTTVPIAQKYTAIHHLSVNIGKHINIGLFEAEVFSRSQLELNYFNPIIFYRFVESYRGSVDNALIGLDFKANFAGHFMAYSQLMLDEFKISELRAGKGSWVNKFAVQVGMKYIDAFGIPNLDLQAEMNLARPYTYSHRTGQTNYVNYNQPLAHPLGANFREGLAIIRYQPLNRWNLTGTFGLMMYGADPLGENYNFGGDLLKSYESRYNWPGKAPDTGHYIGQGRKTLVSYGDIRLSFMLKHNLFIDLQQMMRKSDSQTERLKYNTSSTSFALRWNLPYRTLVL</sequence>
<proteinExistence type="predicted"/>
<evidence type="ECO:0000313" key="3">
    <source>
        <dbReference type="Proteomes" id="UP000248790"/>
    </source>
</evidence>
<keyword evidence="1" id="KW-0732">Signal</keyword>
<dbReference type="Gene3D" id="2.40.160.130">
    <property type="entry name" value="Capsule assembly protein Wzi"/>
    <property type="match status" value="1"/>
</dbReference>
<feature type="signal peptide" evidence="1">
    <location>
        <begin position="1"/>
        <end position="23"/>
    </location>
</feature>
<keyword evidence="3" id="KW-1185">Reference proteome</keyword>